<proteinExistence type="predicted"/>
<evidence type="ECO:0000256" key="3">
    <source>
        <dbReference type="ARBA" id="ARBA00022884"/>
    </source>
</evidence>
<evidence type="ECO:0000256" key="7">
    <source>
        <dbReference type="PROSITE-ProRule" id="PRU00176"/>
    </source>
</evidence>
<accession>A0ABD2CLE5</accession>
<dbReference type="PANTHER" id="PTHR24119:SF0">
    <property type="entry name" value="ACYL-COA-BINDING DOMAIN-CONTAINING PROTEIN 6"/>
    <property type="match status" value="1"/>
</dbReference>
<dbReference type="PANTHER" id="PTHR24119">
    <property type="entry name" value="ACYL-COA-BINDING DOMAIN-CONTAINING PROTEIN 6"/>
    <property type="match status" value="1"/>
</dbReference>
<dbReference type="AlphaFoldDB" id="A0ABD2CLE5"/>
<feature type="domain" description="RRM" evidence="8">
    <location>
        <begin position="8"/>
        <end position="91"/>
    </location>
</feature>
<feature type="repeat" description="ANK" evidence="6">
    <location>
        <begin position="246"/>
        <end position="278"/>
    </location>
</feature>
<dbReference type="PROSITE" id="PS51228">
    <property type="entry name" value="ACB_2"/>
    <property type="match status" value="1"/>
</dbReference>
<gene>
    <name evidence="10" type="ORF">V1477_005836</name>
</gene>
<reference evidence="10 11" key="1">
    <citation type="journal article" date="2024" name="Ann. Entomol. Soc. Am.">
        <title>Genomic analyses of the southern and eastern yellowjacket wasps (Hymenoptera: Vespidae) reveal evolutionary signatures of social life.</title>
        <authorList>
            <person name="Catto M.A."/>
            <person name="Caine P.B."/>
            <person name="Orr S.E."/>
            <person name="Hunt B.G."/>
            <person name="Goodisman M.A.D."/>
        </authorList>
    </citation>
    <scope>NUCLEOTIDE SEQUENCE [LARGE SCALE GENOMIC DNA]</scope>
    <source>
        <strain evidence="10">232</strain>
        <tissue evidence="10">Head and thorax</tissue>
    </source>
</reference>
<evidence type="ECO:0000313" key="10">
    <source>
        <dbReference type="EMBL" id="KAL2745918.1"/>
    </source>
</evidence>
<organism evidence="10 11">
    <name type="scientific">Vespula maculifrons</name>
    <name type="common">Eastern yellow jacket</name>
    <name type="synonym">Wasp</name>
    <dbReference type="NCBI Taxonomy" id="7453"/>
    <lineage>
        <taxon>Eukaryota</taxon>
        <taxon>Metazoa</taxon>
        <taxon>Ecdysozoa</taxon>
        <taxon>Arthropoda</taxon>
        <taxon>Hexapoda</taxon>
        <taxon>Insecta</taxon>
        <taxon>Pterygota</taxon>
        <taxon>Neoptera</taxon>
        <taxon>Endopterygota</taxon>
        <taxon>Hymenoptera</taxon>
        <taxon>Apocrita</taxon>
        <taxon>Aculeata</taxon>
        <taxon>Vespoidea</taxon>
        <taxon>Vespidae</taxon>
        <taxon>Vespinae</taxon>
        <taxon>Vespula</taxon>
    </lineage>
</organism>
<dbReference type="PRINTS" id="PR00689">
    <property type="entry name" value="ACOABINDINGP"/>
</dbReference>
<dbReference type="SUPFAM" id="SSF48403">
    <property type="entry name" value="Ankyrin repeat"/>
    <property type="match status" value="1"/>
</dbReference>
<evidence type="ECO:0000259" key="9">
    <source>
        <dbReference type="PROSITE" id="PS51228"/>
    </source>
</evidence>
<dbReference type="InterPro" id="IPR036770">
    <property type="entry name" value="Ankyrin_rpt-contain_sf"/>
</dbReference>
<dbReference type="SUPFAM" id="SSF54928">
    <property type="entry name" value="RNA-binding domain, RBD"/>
    <property type="match status" value="1"/>
</dbReference>
<dbReference type="Proteomes" id="UP001607303">
    <property type="component" value="Unassembled WGS sequence"/>
</dbReference>
<dbReference type="InterPro" id="IPR014352">
    <property type="entry name" value="FERM/acyl-CoA-bd_prot_sf"/>
</dbReference>
<evidence type="ECO:0000256" key="1">
    <source>
        <dbReference type="ARBA" id="ARBA00018419"/>
    </source>
</evidence>
<dbReference type="SUPFAM" id="SSF47027">
    <property type="entry name" value="Acyl-CoA binding protein"/>
    <property type="match status" value="1"/>
</dbReference>
<evidence type="ECO:0000256" key="6">
    <source>
        <dbReference type="PROSITE-ProRule" id="PRU00023"/>
    </source>
</evidence>
<name>A0ABD2CLE5_VESMC</name>
<protein>
    <recommendedName>
        <fullName evidence="1">Acyl-CoA-binding domain-containing protein 6</fullName>
    </recommendedName>
</protein>
<sequence length="327" mass="37457">MGNVRKIYKIFVFNLPWTVSQHELKAYFNKYGYTYNAVVTFSKKTGLSKGFGFVEFVDKKVYDTVLQQPFHVIDNYNIKKLKEFIITYLSIMAENNDFDITDLEKTFDKATKYVQTVASELDSEQLLNLYSLYKQATVGPCNIPKPNWYQVQAKQKWEAWKSLGEMDQETAMNNYICALSKINPTWETDVATESRAWTTVSRLPNTEKELLDTDKTFLDWVKEGHKEKVQEILLKNSTLTNILDEDGLLPIHWAADRGHVAIIEYLIQHGANVNSRDIDGQTPLHYAASCGHVDVIRYLLSVGAESMEDNDGMKPKDVADEKVVAIL</sequence>
<dbReference type="PROSITE" id="PS50088">
    <property type="entry name" value="ANK_REPEAT"/>
    <property type="match status" value="2"/>
</dbReference>
<dbReference type="Pfam" id="PF12796">
    <property type="entry name" value="Ank_2"/>
    <property type="match status" value="1"/>
</dbReference>
<dbReference type="SMART" id="SM00360">
    <property type="entry name" value="RRM"/>
    <property type="match status" value="1"/>
</dbReference>
<dbReference type="PROSITE" id="PS50102">
    <property type="entry name" value="RRM"/>
    <property type="match status" value="1"/>
</dbReference>
<evidence type="ECO:0000256" key="2">
    <source>
        <dbReference type="ARBA" id="ARBA00022737"/>
    </source>
</evidence>
<dbReference type="Gene3D" id="1.20.80.10">
    <property type="match status" value="1"/>
</dbReference>
<evidence type="ECO:0000256" key="4">
    <source>
        <dbReference type="ARBA" id="ARBA00023043"/>
    </source>
</evidence>
<dbReference type="InterPro" id="IPR012677">
    <property type="entry name" value="Nucleotide-bd_a/b_plait_sf"/>
</dbReference>
<dbReference type="PROSITE" id="PS50297">
    <property type="entry name" value="ANK_REP_REGION"/>
    <property type="match status" value="2"/>
</dbReference>
<keyword evidence="2" id="KW-0677">Repeat</keyword>
<keyword evidence="4 6" id="KW-0040">ANK repeat</keyword>
<dbReference type="InterPro" id="IPR035979">
    <property type="entry name" value="RBD_domain_sf"/>
</dbReference>
<dbReference type="Pfam" id="PF00887">
    <property type="entry name" value="ACBP"/>
    <property type="match status" value="1"/>
</dbReference>
<keyword evidence="5" id="KW-0446">Lipid-binding</keyword>
<comment type="caution">
    <text evidence="10">The sequence shown here is derived from an EMBL/GenBank/DDBJ whole genome shotgun (WGS) entry which is preliminary data.</text>
</comment>
<dbReference type="InterPro" id="IPR000582">
    <property type="entry name" value="Acyl-CoA-binding_protein"/>
</dbReference>
<keyword evidence="3 7" id="KW-0694">RNA-binding</keyword>
<feature type="repeat" description="ANK" evidence="6">
    <location>
        <begin position="279"/>
        <end position="311"/>
    </location>
</feature>
<dbReference type="GO" id="GO:0003723">
    <property type="term" value="F:RNA binding"/>
    <property type="evidence" value="ECO:0007669"/>
    <property type="project" value="UniProtKB-UniRule"/>
</dbReference>
<dbReference type="Gene3D" id="3.30.70.330">
    <property type="match status" value="1"/>
</dbReference>
<dbReference type="EMBL" id="JAYRBN010000039">
    <property type="protein sequence ID" value="KAL2745918.1"/>
    <property type="molecule type" value="Genomic_DNA"/>
</dbReference>
<evidence type="ECO:0000256" key="5">
    <source>
        <dbReference type="ARBA" id="ARBA00023121"/>
    </source>
</evidence>
<feature type="domain" description="ACB" evidence="9">
    <location>
        <begin position="103"/>
        <end position="188"/>
    </location>
</feature>
<dbReference type="InterPro" id="IPR035984">
    <property type="entry name" value="Acyl-CoA-binding_sf"/>
</dbReference>
<keyword evidence="11" id="KW-1185">Reference proteome</keyword>
<evidence type="ECO:0000313" key="11">
    <source>
        <dbReference type="Proteomes" id="UP001607303"/>
    </source>
</evidence>
<dbReference type="Gene3D" id="1.25.40.20">
    <property type="entry name" value="Ankyrin repeat-containing domain"/>
    <property type="match status" value="1"/>
</dbReference>
<dbReference type="InterPro" id="IPR000504">
    <property type="entry name" value="RRM_dom"/>
</dbReference>
<dbReference type="SMART" id="SM00248">
    <property type="entry name" value="ANK"/>
    <property type="match status" value="2"/>
</dbReference>
<dbReference type="GO" id="GO:0008289">
    <property type="term" value="F:lipid binding"/>
    <property type="evidence" value="ECO:0007669"/>
    <property type="project" value="UniProtKB-KW"/>
</dbReference>
<dbReference type="Pfam" id="PF00076">
    <property type="entry name" value="RRM_1"/>
    <property type="match status" value="1"/>
</dbReference>
<evidence type="ECO:0000259" key="8">
    <source>
        <dbReference type="PROSITE" id="PS50102"/>
    </source>
</evidence>
<dbReference type="InterPro" id="IPR002110">
    <property type="entry name" value="Ankyrin_rpt"/>
</dbReference>